<dbReference type="EC" id="3.4.16.-" evidence="6"/>
<keyword evidence="2 6" id="KW-0121">Carboxypeptidase</keyword>
<dbReference type="Gene3D" id="1.10.287.410">
    <property type="match status" value="1"/>
</dbReference>
<dbReference type="InterPro" id="IPR029058">
    <property type="entry name" value="AB_hydrolase_fold"/>
</dbReference>
<dbReference type="PRINTS" id="PR00724">
    <property type="entry name" value="CRBOXYPTASEC"/>
</dbReference>
<keyword evidence="5" id="KW-0325">Glycoprotein</keyword>
<dbReference type="Pfam" id="PF00450">
    <property type="entry name" value="Peptidase_S10"/>
    <property type="match status" value="1"/>
</dbReference>
<dbReference type="Gene3D" id="3.40.50.1820">
    <property type="entry name" value="alpha/beta hydrolase"/>
    <property type="match status" value="1"/>
</dbReference>
<comment type="similarity">
    <text evidence="1 6">Belongs to the peptidase S10 family.</text>
</comment>
<dbReference type="InterPro" id="IPR001563">
    <property type="entry name" value="Peptidase_S10"/>
</dbReference>
<dbReference type="InterPro" id="IPR018202">
    <property type="entry name" value="Ser_caboxypep_ser_AS"/>
</dbReference>
<evidence type="ECO:0000256" key="3">
    <source>
        <dbReference type="ARBA" id="ARBA00022670"/>
    </source>
</evidence>
<dbReference type="Proteomes" id="UP000223968">
    <property type="component" value="Unassembled WGS sequence"/>
</dbReference>
<organism evidence="7 8">
    <name type="scientific">Helicocarpus griseus UAMH5409</name>
    <dbReference type="NCBI Taxonomy" id="1447875"/>
    <lineage>
        <taxon>Eukaryota</taxon>
        <taxon>Fungi</taxon>
        <taxon>Dikarya</taxon>
        <taxon>Ascomycota</taxon>
        <taxon>Pezizomycotina</taxon>
        <taxon>Eurotiomycetes</taxon>
        <taxon>Eurotiomycetidae</taxon>
        <taxon>Onygenales</taxon>
        <taxon>Ajellomycetaceae</taxon>
        <taxon>Helicocarpus</taxon>
    </lineage>
</organism>
<evidence type="ECO:0000256" key="5">
    <source>
        <dbReference type="ARBA" id="ARBA00023180"/>
    </source>
</evidence>
<dbReference type="GO" id="GO:0004185">
    <property type="term" value="F:serine-type carboxypeptidase activity"/>
    <property type="evidence" value="ECO:0007669"/>
    <property type="project" value="UniProtKB-UniRule"/>
</dbReference>
<evidence type="ECO:0000256" key="6">
    <source>
        <dbReference type="RuleBase" id="RU361156"/>
    </source>
</evidence>
<name>A0A2B7XJT5_9EURO</name>
<dbReference type="OrthoDB" id="443318at2759"/>
<evidence type="ECO:0000313" key="8">
    <source>
        <dbReference type="Proteomes" id="UP000223968"/>
    </source>
</evidence>
<keyword evidence="3 6" id="KW-0645">Protease</keyword>
<evidence type="ECO:0000256" key="4">
    <source>
        <dbReference type="ARBA" id="ARBA00022801"/>
    </source>
</evidence>
<dbReference type="AlphaFoldDB" id="A0A2B7XJT5"/>
<dbReference type="STRING" id="1447875.A0A2B7XJT5"/>
<evidence type="ECO:0000256" key="1">
    <source>
        <dbReference type="ARBA" id="ARBA00009431"/>
    </source>
</evidence>
<accession>A0A2B7XJT5</accession>
<keyword evidence="8" id="KW-1185">Reference proteome</keyword>
<comment type="caution">
    <text evidence="7">The sequence shown here is derived from an EMBL/GenBank/DDBJ whole genome shotgun (WGS) entry which is preliminary data.</text>
</comment>
<dbReference type="PROSITE" id="PS00131">
    <property type="entry name" value="CARBOXYPEPT_SER_SER"/>
    <property type="match status" value="1"/>
</dbReference>
<dbReference type="SUPFAM" id="SSF53474">
    <property type="entry name" value="alpha/beta-Hydrolases"/>
    <property type="match status" value="1"/>
</dbReference>
<gene>
    <name evidence="7" type="ORF">AJ79_05762</name>
</gene>
<dbReference type="EMBL" id="PDNB01000095">
    <property type="protein sequence ID" value="PGH09033.1"/>
    <property type="molecule type" value="Genomic_DNA"/>
</dbReference>
<dbReference type="PANTHER" id="PTHR11802:SF432">
    <property type="entry name" value="Y, PUTATIVE-RELATED"/>
    <property type="match status" value="1"/>
</dbReference>
<evidence type="ECO:0000256" key="2">
    <source>
        <dbReference type="ARBA" id="ARBA00022645"/>
    </source>
</evidence>
<dbReference type="PANTHER" id="PTHR11802">
    <property type="entry name" value="SERINE PROTEASE FAMILY S10 SERINE CARBOXYPEPTIDASE"/>
    <property type="match status" value="1"/>
</dbReference>
<reference evidence="7 8" key="1">
    <citation type="submission" date="2017-10" db="EMBL/GenBank/DDBJ databases">
        <title>Comparative genomics in systemic dimorphic fungi from Ajellomycetaceae.</title>
        <authorList>
            <person name="Munoz J.F."/>
            <person name="Mcewen J.G."/>
            <person name="Clay O.K."/>
            <person name="Cuomo C.A."/>
        </authorList>
    </citation>
    <scope>NUCLEOTIDE SEQUENCE [LARGE SCALE GENOMIC DNA]</scope>
    <source>
        <strain evidence="7 8">UAMH5409</strain>
    </source>
</reference>
<sequence length="507" mass="56545">MRPFYLPVLFCSCHALSQPVFHSDEILESLSSDGFRVLRSSHFPDYSIRIRPQKESVCAASSAQYTGWLDFGSHHMFFWYFESQNNPSNDPLTLWLTGGPGGSSMIGLFQEVGPCLVNEHGNGTYHNPFGWSKSSSLLFVDQPVDVGFSYADEGYALPSNSHEAAIDMHRFLQIFISEAFPRHLNSDFHISGESYAGKYIPYLGAQIVKQNNLYPNRPQVRLQSCLIGNGYMSPKDTFFGYWETLCTTQRGVPVPIFNKTRCDTMAANMPRCQEAVDICYRNPDPAICGAAYRVCYEGALGLYENETGAGGRNRFDITAPCQIDQWCYLKTARIETYLNTPAVWAALRPPEQLKTYRLYSPAIGQAFSTTSDGMTSVSSLVAFLLQNGIHFLAYQGNLDLACNTPGTLRWANALSWKGQVEFASKPPQPWTIAGRKEPVGRTKEVRIRIGGDKGGNENENENANANAKAGTRFAFVDVDLAGHFLPQDRPDVALDMMLRWITDAPFV</sequence>
<evidence type="ECO:0000313" key="7">
    <source>
        <dbReference type="EMBL" id="PGH09033.1"/>
    </source>
</evidence>
<dbReference type="GO" id="GO:0006508">
    <property type="term" value="P:proteolysis"/>
    <property type="evidence" value="ECO:0007669"/>
    <property type="project" value="UniProtKB-KW"/>
</dbReference>
<keyword evidence="4 6" id="KW-0378">Hydrolase</keyword>
<protein>
    <recommendedName>
        <fullName evidence="6">Carboxypeptidase</fullName>
        <ecNumber evidence="6">3.4.16.-</ecNumber>
    </recommendedName>
</protein>
<dbReference type="GO" id="GO:0000324">
    <property type="term" value="C:fungal-type vacuole"/>
    <property type="evidence" value="ECO:0007669"/>
    <property type="project" value="TreeGrafter"/>
</dbReference>
<proteinExistence type="inferred from homology"/>